<keyword evidence="3" id="KW-1185">Reference proteome</keyword>
<name>A0A3A8JAB6_9BACT</name>
<keyword evidence="2" id="KW-0347">Helicase</keyword>
<evidence type="ECO:0000259" key="1">
    <source>
        <dbReference type="Pfam" id="PF03796"/>
    </source>
</evidence>
<dbReference type="GO" id="GO:0005524">
    <property type="term" value="F:ATP binding"/>
    <property type="evidence" value="ECO:0007669"/>
    <property type="project" value="InterPro"/>
</dbReference>
<feature type="non-terminal residue" evidence="2">
    <location>
        <position position="1"/>
    </location>
</feature>
<dbReference type="Proteomes" id="UP000268313">
    <property type="component" value="Unassembled WGS sequence"/>
</dbReference>
<dbReference type="GO" id="GO:0003678">
    <property type="term" value="F:DNA helicase activity"/>
    <property type="evidence" value="ECO:0007669"/>
    <property type="project" value="InterPro"/>
</dbReference>
<feature type="domain" description="SF4 helicase" evidence="1">
    <location>
        <begin position="14"/>
        <end position="41"/>
    </location>
</feature>
<proteinExistence type="predicted"/>
<sequence length="47" mass="4948">GGGGGGQSNTVIPVELIVAKQRNGPIGSVELVFLAEYTRFESRARSE</sequence>
<keyword evidence="2" id="KW-0067">ATP-binding</keyword>
<dbReference type="GO" id="GO:0006260">
    <property type="term" value="P:DNA replication"/>
    <property type="evidence" value="ECO:0007669"/>
    <property type="project" value="InterPro"/>
</dbReference>
<evidence type="ECO:0000313" key="2">
    <source>
        <dbReference type="EMBL" id="RKG92642.1"/>
    </source>
</evidence>
<protein>
    <submittedName>
        <fullName evidence="2">Replicative DNA helicase</fullName>
    </submittedName>
</protein>
<dbReference type="InterPro" id="IPR027417">
    <property type="entry name" value="P-loop_NTPase"/>
</dbReference>
<keyword evidence="2" id="KW-0378">Hydrolase</keyword>
<gene>
    <name evidence="2" type="ORF">D7X32_44290</name>
</gene>
<dbReference type="Pfam" id="PF03796">
    <property type="entry name" value="DnaB_C"/>
    <property type="match status" value="1"/>
</dbReference>
<organism evidence="2 3">
    <name type="scientific">Corallococcus carmarthensis</name>
    <dbReference type="NCBI Taxonomy" id="2316728"/>
    <lineage>
        <taxon>Bacteria</taxon>
        <taxon>Pseudomonadati</taxon>
        <taxon>Myxococcota</taxon>
        <taxon>Myxococcia</taxon>
        <taxon>Myxococcales</taxon>
        <taxon>Cystobacterineae</taxon>
        <taxon>Myxococcaceae</taxon>
        <taxon>Corallococcus</taxon>
    </lineage>
</organism>
<dbReference type="EMBL" id="RAWE01000440">
    <property type="protein sequence ID" value="RKG92642.1"/>
    <property type="molecule type" value="Genomic_DNA"/>
</dbReference>
<dbReference type="InterPro" id="IPR007694">
    <property type="entry name" value="DNA_helicase_DnaB-like_C"/>
</dbReference>
<comment type="caution">
    <text evidence="2">The sequence shown here is derived from an EMBL/GenBank/DDBJ whole genome shotgun (WGS) entry which is preliminary data.</text>
</comment>
<dbReference type="RefSeq" id="WP_279635669.1">
    <property type="nucleotide sequence ID" value="NZ_RAWE01000440.1"/>
</dbReference>
<dbReference type="AlphaFoldDB" id="A0A3A8JAB6"/>
<accession>A0A3A8JAB6</accession>
<reference evidence="3" key="1">
    <citation type="submission" date="2018-09" db="EMBL/GenBank/DDBJ databases">
        <authorList>
            <person name="Livingstone P.G."/>
            <person name="Whitworth D.E."/>
        </authorList>
    </citation>
    <scope>NUCLEOTIDE SEQUENCE [LARGE SCALE GENOMIC DNA]</scope>
    <source>
        <strain evidence="3">CA043D</strain>
    </source>
</reference>
<evidence type="ECO:0000313" key="3">
    <source>
        <dbReference type="Proteomes" id="UP000268313"/>
    </source>
</evidence>
<dbReference type="Gene3D" id="3.40.50.300">
    <property type="entry name" value="P-loop containing nucleotide triphosphate hydrolases"/>
    <property type="match status" value="1"/>
</dbReference>
<keyword evidence="2" id="KW-0547">Nucleotide-binding</keyword>